<sequence length="402" mass="42648">MTTTLTPPATTLPGLDPEIVARATALVPLIREHATEGAENRKISPEVVAALDESELLRIFLPARLGGLDVSMHTALETIAEVARGDGATAWVLTLLSSGTAFGATWNDQAQEEIWGADPRAKLSGTFQPTPDVKRVDGGYVISGRWPYSSGSFAATWASLGMLVEVDDPTENPVALAHIPASDFTIEDSWYVTGMKGTGSDTIVVDNAFVPDHRIQRLTGMFAGDFATSHKEDRIARVPFGSVAALILAAPQLGLARHALEIVRQSIVGKPILYTKYTQGRLSPTHQLAVADAATKINLAGLLLAQSADDVDRVVEAGVPFDLEDKARIRNNTGVIAELCKDAINLLLTAAGSGSFAEANVLSRIWRDSETAARHALVTSALGREAYGAVLLGDPEPALTSL</sequence>
<organism evidence="5">
    <name type="scientific">Gordonia amarae</name>
    <dbReference type="NCBI Taxonomy" id="36821"/>
    <lineage>
        <taxon>Bacteria</taxon>
        <taxon>Bacillati</taxon>
        <taxon>Actinomycetota</taxon>
        <taxon>Actinomycetes</taxon>
        <taxon>Mycobacteriales</taxon>
        <taxon>Gordoniaceae</taxon>
        <taxon>Gordonia</taxon>
    </lineage>
</organism>
<dbReference type="AlphaFoldDB" id="A0A857L2Y1"/>
<evidence type="ECO:0000313" key="5">
    <source>
        <dbReference type="EMBL" id="QHN41541.1"/>
    </source>
</evidence>
<dbReference type="Gene3D" id="1.20.140.10">
    <property type="entry name" value="Butyryl-CoA Dehydrogenase, subunit A, domain 3"/>
    <property type="match status" value="1"/>
</dbReference>
<evidence type="ECO:0000259" key="4">
    <source>
        <dbReference type="Pfam" id="PF08028"/>
    </source>
</evidence>
<dbReference type="PANTHER" id="PTHR48083:SF19">
    <property type="entry name" value="FLAVIN-DEPENDENT MONOOXYGENASE, OXYGENASE SUBUNIT HSAA"/>
    <property type="match status" value="1"/>
</dbReference>
<feature type="domain" description="Acyl-CoA dehydrogenase C-terminal" evidence="4">
    <location>
        <begin position="246"/>
        <end position="378"/>
    </location>
</feature>
<proteinExistence type="inferred from homology"/>
<gene>
    <name evidence="5" type="ORF">GII30_22390</name>
</gene>
<dbReference type="InterPro" id="IPR013107">
    <property type="entry name" value="Acyl-CoA_DH_C"/>
</dbReference>
<evidence type="ECO:0000256" key="1">
    <source>
        <dbReference type="ARBA" id="ARBA00023002"/>
    </source>
</evidence>
<evidence type="ECO:0000259" key="3">
    <source>
        <dbReference type="Pfam" id="PF02771"/>
    </source>
</evidence>
<dbReference type="InterPro" id="IPR013786">
    <property type="entry name" value="AcylCoA_DH/ox_N"/>
</dbReference>
<dbReference type="GO" id="GO:0033539">
    <property type="term" value="P:fatty acid beta-oxidation using acyl-CoA dehydrogenase"/>
    <property type="evidence" value="ECO:0007669"/>
    <property type="project" value="TreeGrafter"/>
</dbReference>
<dbReference type="GO" id="GO:0050660">
    <property type="term" value="F:flavin adenine dinucleotide binding"/>
    <property type="evidence" value="ECO:0007669"/>
    <property type="project" value="InterPro"/>
</dbReference>
<dbReference type="Gene3D" id="1.10.540.10">
    <property type="entry name" value="Acyl-CoA dehydrogenase/oxidase, N-terminal domain"/>
    <property type="match status" value="1"/>
</dbReference>
<dbReference type="InterPro" id="IPR036250">
    <property type="entry name" value="AcylCo_DH-like_C"/>
</dbReference>
<reference evidence="5" key="1">
    <citation type="journal article" date="2021" name="Nat. Microbiol.">
        <title>Cocultivation of an ultrasmall environmental parasitic bacterium with lytic ability against bacteria associated with wastewater foams.</title>
        <authorList>
            <person name="Batinovic S."/>
            <person name="Rose J.J.A."/>
            <person name="Ratcliffe J."/>
            <person name="Seviour R.J."/>
            <person name="Petrovski S."/>
        </authorList>
    </citation>
    <scope>NUCLEOTIDE SEQUENCE</scope>
    <source>
        <strain evidence="5">CON44</strain>
    </source>
</reference>
<dbReference type="GO" id="GO:0003995">
    <property type="term" value="F:acyl-CoA dehydrogenase activity"/>
    <property type="evidence" value="ECO:0007669"/>
    <property type="project" value="TreeGrafter"/>
</dbReference>
<protein>
    <submittedName>
        <fullName evidence="5">Oxidoreductase</fullName>
    </submittedName>
</protein>
<dbReference type="InterPro" id="IPR009100">
    <property type="entry name" value="AcylCoA_DH/oxidase_NM_dom_sf"/>
</dbReference>
<keyword evidence="1" id="KW-0560">Oxidoreductase</keyword>
<dbReference type="Pfam" id="PF08028">
    <property type="entry name" value="Acyl-CoA_dh_2"/>
    <property type="match status" value="1"/>
</dbReference>
<dbReference type="InterPro" id="IPR046373">
    <property type="entry name" value="Acyl-CoA_Oxase/DH_mid-dom_sf"/>
</dbReference>
<dbReference type="SUPFAM" id="SSF56645">
    <property type="entry name" value="Acyl-CoA dehydrogenase NM domain-like"/>
    <property type="match status" value="1"/>
</dbReference>
<accession>A0A857L2Y1</accession>
<comment type="similarity">
    <text evidence="2">Belongs to the HpaH/HsaA monooxygenase family.</text>
</comment>
<dbReference type="Gene3D" id="2.40.110.10">
    <property type="entry name" value="Butyryl-CoA Dehydrogenase, subunit A, domain 2"/>
    <property type="match status" value="1"/>
</dbReference>
<dbReference type="RefSeq" id="WP_005183811.1">
    <property type="nucleotide sequence ID" value="NZ_CP045804.1"/>
</dbReference>
<dbReference type="SUPFAM" id="SSF47203">
    <property type="entry name" value="Acyl-CoA dehydrogenase C-terminal domain-like"/>
    <property type="match status" value="1"/>
</dbReference>
<dbReference type="GO" id="GO:0016712">
    <property type="term" value="F:oxidoreductase activity, acting on paired donors, with incorporation or reduction of molecular oxygen, reduced flavin or flavoprotein as one donor, and incorporation of one atom of oxygen"/>
    <property type="evidence" value="ECO:0007669"/>
    <property type="project" value="TreeGrafter"/>
</dbReference>
<dbReference type="PANTHER" id="PTHR48083">
    <property type="entry name" value="MEDIUM-CHAIN SPECIFIC ACYL-COA DEHYDROGENASE, MITOCHONDRIAL-RELATED"/>
    <property type="match status" value="1"/>
</dbReference>
<name>A0A857L2Y1_9ACTN</name>
<dbReference type="Pfam" id="PF02771">
    <property type="entry name" value="Acyl-CoA_dh_N"/>
    <property type="match status" value="1"/>
</dbReference>
<dbReference type="PIRSF" id="PIRSF016578">
    <property type="entry name" value="HsaA"/>
    <property type="match status" value="1"/>
</dbReference>
<dbReference type="EMBL" id="CP045810">
    <property type="protein sequence ID" value="QHN41541.1"/>
    <property type="molecule type" value="Genomic_DNA"/>
</dbReference>
<dbReference type="InterPro" id="IPR050741">
    <property type="entry name" value="Acyl-CoA_dehydrogenase"/>
</dbReference>
<evidence type="ECO:0000256" key="2">
    <source>
        <dbReference type="ARBA" id="ARBA00049661"/>
    </source>
</evidence>
<dbReference type="GO" id="GO:0005737">
    <property type="term" value="C:cytoplasm"/>
    <property type="evidence" value="ECO:0007669"/>
    <property type="project" value="TreeGrafter"/>
</dbReference>
<dbReference type="InterPro" id="IPR037069">
    <property type="entry name" value="AcylCoA_DH/ox_N_sf"/>
</dbReference>
<feature type="domain" description="Acyl-CoA dehydrogenase/oxidase N-terminal" evidence="3">
    <location>
        <begin position="30"/>
        <end position="98"/>
    </location>
</feature>